<gene>
    <name evidence="1" type="ORF">CGLO_18401</name>
</gene>
<protein>
    <submittedName>
        <fullName evidence="1">Uncharacterized protein</fullName>
    </submittedName>
</protein>
<evidence type="ECO:0000313" key="1">
    <source>
        <dbReference type="EMBL" id="EQB43041.1"/>
    </source>
</evidence>
<proteinExistence type="predicted"/>
<comment type="caution">
    <text evidence="1">The sequence shown here is derived from an EMBL/GenBank/DDBJ whole genome shotgun (WGS) entry which is preliminary data.</text>
</comment>
<organism evidence="1 2">
    <name type="scientific">Colletotrichum gloeosporioides (strain Cg-14)</name>
    <name type="common">Anthracnose fungus</name>
    <name type="synonym">Glomerella cingulata</name>
    <dbReference type="NCBI Taxonomy" id="1237896"/>
    <lineage>
        <taxon>Eukaryota</taxon>
        <taxon>Fungi</taxon>
        <taxon>Dikarya</taxon>
        <taxon>Ascomycota</taxon>
        <taxon>Pezizomycotina</taxon>
        <taxon>Sordariomycetes</taxon>
        <taxon>Hypocreomycetidae</taxon>
        <taxon>Glomerellales</taxon>
        <taxon>Glomerellaceae</taxon>
        <taxon>Colletotrichum</taxon>
        <taxon>Colletotrichum gloeosporioides species complex</taxon>
    </lineage>
</organism>
<dbReference type="EMBL" id="AMYD01004526">
    <property type="protein sequence ID" value="EQB43041.1"/>
    <property type="molecule type" value="Genomic_DNA"/>
</dbReference>
<reference evidence="2" key="1">
    <citation type="journal article" date="2013" name="Mol. Plant Microbe Interact.">
        <title>Global aspects of pacC regulation of pathogenicity genes in Colletotrichum gloeosporioides as revealed by transcriptome analysis.</title>
        <authorList>
            <person name="Alkan N."/>
            <person name="Meng X."/>
            <person name="Friedlander G."/>
            <person name="Reuveni E."/>
            <person name="Sukno S."/>
            <person name="Sherman A."/>
            <person name="Thon M."/>
            <person name="Fluhr R."/>
            <person name="Prusky D."/>
        </authorList>
    </citation>
    <scope>NUCLEOTIDE SEQUENCE [LARGE SCALE GENOMIC DNA]</scope>
    <source>
        <strain evidence="2">Cg-14</strain>
    </source>
</reference>
<sequence length="13" mass="1417">MFLLNSNSASYVA</sequence>
<evidence type="ECO:0000313" key="2">
    <source>
        <dbReference type="Proteomes" id="UP000015530"/>
    </source>
</evidence>
<dbReference type="Proteomes" id="UP000015530">
    <property type="component" value="Unassembled WGS sequence"/>
</dbReference>
<dbReference type="HOGENOM" id="CLU_3435970_0_0_1"/>
<name>T0KUU7_COLGC</name>
<accession>T0KUU7</accession>